<proteinExistence type="predicted"/>
<keyword evidence="2" id="KW-1185">Reference proteome</keyword>
<dbReference type="EMBL" id="KN826303">
    <property type="protein sequence ID" value="KIK79345.1"/>
    <property type="molecule type" value="Genomic_DNA"/>
</dbReference>
<gene>
    <name evidence="1" type="ORF">PAXRUDRAFT_161500</name>
</gene>
<dbReference type="HOGENOM" id="CLU_163769_0_0_1"/>
<reference evidence="2" key="2">
    <citation type="submission" date="2015-01" db="EMBL/GenBank/DDBJ databases">
        <title>Evolutionary Origins and Diversification of the Mycorrhizal Mutualists.</title>
        <authorList>
            <consortium name="DOE Joint Genome Institute"/>
            <consortium name="Mycorrhizal Genomics Consortium"/>
            <person name="Kohler A."/>
            <person name="Kuo A."/>
            <person name="Nagy L.G."/>
            <person name="Floudas D."/>
            <person name="Copeland A."/>
            <person name="Barry K.W."/>
            <person name="Cichocki N."/>
            <person name="Veneault-Fourrey C."/>
            <person name="LaButti K."/>
            <person name="Lindquist E.A."/>
            <person name="Lipzen A."/>
            <person name="Lundell T."/>
            <person name="Morin E."/>
            <person name="Murat C."/>
            <person name="Riley R."/>
            <person name="Ohm R."/>
            <person name="Sun H."/>
            <person name="Tunlid A."/>
            <person name="Henrissat B."/>
            <person name="Grigoriev I.V."/>
            <person name="Hibbett D.S."/>
            <person name="Martin F."/>
        </authorList>
    </citation>
    <scope>NUCLEOTIDE SEQUENCE [LARGE SCALE GENOMIC DNA]</scope>
    <source>
        <strain evidence="2">Ve08.2h10</strain>
    </source>
</reference>
<evidence type="ECO:0000313" key="2">
    <source>
        <dbReference type="Proteomes" id="UP000054538"/>
    </source>
</evidence>
<organism evidence="1 2">
    <name type="scientific">Paxillus rubicundulus Ve08.2h10</name>
    <dbReference type="NCBI Taxonomy" id="930991"/>
    <lineage>
        <taxon>Eukaryota</taxon>
        <taxon>Fungi</taxon>
        <taxon>Dikarya</taxon>
        <taxon>Basidiomycota</taxon>
        <taxon>Agaricomycotina</taxon>
        <taxon>Agaricomycetes</taxon>
        <taxon>Agaricomycetidae</taxon>
        <taxon>Boletales</taxon>
        <taxon>Paxilineae</taxon>
        <taxon>Paxillaceae</taxon>
        <taxon>Paxillus</taxon>
    </lineage>
</organism>
<dbReference type="STRING" id="930991.A0A0D0DLU4"/>
<feature type="non-terminal residue" evidence="1">
    <location>
        <position position="1"/>
    </location>
</feature>
<name>A0A0D0DLU4_9AGAM</name>
<protein>
    <submittedName>
        <fullName evidence="1">Uncharacterized protein</fullName>
    </submittedName>
</protein>
<dbReference type="OrthoDB" id="3267098at2759"/>
<evidence type="ECO:0000313" key="1">
    <source>
        <dbReference type="EMBL" id="KIK79345.1"/>
    </source>
</evidence>
<dbReference type="Proteomes" id="UP000054538">
    <property type="component" value="Unassembled WGS sequence"/>
</dbReference>
<accession>A0A0D0DLU4</accession>
<sequence length="106" mass="12281">CIGFFKGYNTSAFGFLDPEVVICGFLSIPTFTYRCTADLLLPSIVQQPVDRDTDWNWYNVNIFIDRDMFMQFWGGGVRHKPICNAVQCLLEDWDELDNILFVKVSE</sequence>
<reference evidence="1 2" key="1">
    <citation type="submission" date="2014-04" db="EMBL/GenBank/DDBJ databases">
        <authorList>
            <consortium name="DOE Joint Genome Institute"/>
            <person name="Kuo A."/>
            <person name="Kohler A."/>
            <person name="Jargeat P."/>
            <person name="Nagy L.G."/>
            <person name="Floudas D."/>
            <person name="Copeland A."/>
            <person name="Barry K.W."/>
            <person name="Cichocki N."/>
            <person name="Veneault-Fourrey C."/>
            <person name="LaButti K."/>
            <person name="Lindquist E.A."/>
            <person name="Lipzen A."/>
            <person name="Lundell T."/>
            <person name="Morin E."/>
            <person name="Murat C."/>
            <person name="Sun H."/>
            <person name="Tunlid A."/>
            <person name="Henrissat B."/>
            <person name="Grigoriev I.V."/>
            <person name="Hibbett D.S."/>
            <person name="Martin F."/>
            <person name="Nordberg H.P."/>
            <person name="Cantor M.N."/>
            <person name="Hua S.X."/>
        </authorList>
    </citation>
    <scope>NUCLEOTIDE SEQUENCE [LARGE SCALE GENOMIC DNA]</scope>
    <source>
        <strain evidence="1 2">Ve08.2h10</strain>
    </source>
</reference>
<dbReference type="AlphaFoldDB" id="A0A0D0DLU4"/>
<dbReference type="InParanoid" id="A0A0D0DLU4"/>